<comment type="caution">
    <text evidence="1">The sequence shown here is derived from an EMBL/GenBank/DDBJ whole genome shotgun (WGS) entry which is preliminary data.</text>
</comment>
<dbReference type="EMBL" id="LUGG01000015">
    <property type="protein sequence ID" value="OBZ69519.1"/>
    <property type="molecule type" value="Genomic_DNA"/>
</dbReference>
<proteinExistence type="predicted"/>
<keyword evidence="2" id="KW-1185">Reference proteome</keyword>
<gene>
    <name evidence="1" type="ORF">A0H81_10499</name>
</gene>
<dbReference type="OrthoDB" id="2830306at2759"/>
<evidence type="ECO:0000313" key="2">
    <source>
        <dbReference type="Proteomes" id="UP000092993"/>
    </source>
</evidence>
<reference evidence="1 2" key="1">
    <citation type="submission" date="2016-03" db="EMBL/GenBank/DDBJ databases">
        <title>Whole genome sequencing of Grifola frondosa 9006-11.</title>
        <authorList>
            <person name="Min B."/>
            <person name="Park H."/>
            <person name="Kim J.-G."/>
            <person name="Cho H."/>
            <person name="Oh Y.-L."/>
            <person name="Kong W.-S."/>
            <person name="Choi I.-G."/>
        </authorList>
    </citation>
    <scope>NUCLEOTIDE SEQUENCE [LARGE SCALE GENOMIC DNA]</scope>
    <source>
        <strain evidence="1 2">9006-11</strain>
    </source>
</reference>
<organism evidence="1 2">
    <name type="scientific">Grifola frondosa</name>
    <name type="common">Maitake</name>
    <name type="synonym">Polyporus frondosus</name>
    <dbReference type="NCBI Taxonomy" id="5627"/>
    <lineage>
        <taxon>Eukaryota</taxon>
        <taxon>Fungi</taxon>
        <taxon>Dikarya</taxon>
        <taxon>Basidiomycota</taxon>
        <taxon>Agaricomycotina</taxon>
        <taxon>Agaricomycetes</taxon>
        <taxon>Polyporales</taxon>
        <taxon>Grifolaceae</taxon>
        <taxon>Grifola</taxon>
    </lineage>
</organism>
<name>A0A1C7LZR9_GRIFR</name>
<dbReference type="AlphaFoldDB" id="A0A1C7LZR9"/>
<dbReference type="Proteomes" id="UP000092993">
    <property type="component" value="Unassembled WGS sequence"/>
</dbReference>
<evidence type="ECO:0000313" key="1">
    <source>
        <dbReference type="EMBL" id="OBZ69519.1"/>
    </source>
</evidence>
<protein>
    <submittedName>
        <fullName evidence="1">Uncharacterized protein</fullName>
    </submittedName>
</protein>
<sequence length="170" mass="19754">MPIHTTIDLTIEAAAELPKRNFRDVDWDEFQTTLADELAGRPTPETITTEEDFDNTLSALMESLHVAIERHVPVSHPVPFAKRWWTKELGAMRQKVSSSDEQRTNIGRFPFHPAQREYRTARNRYADQIRAAKKEHWEAWLDEADKYTVWNVNRFVKGGPTDGGRLRVPR</sequence>
<accession>A0A1C7LZR9</accession>